<dbReference type="InterPro" id="IPR050629">
    <property type="entry name" value="STE20/SPS1-PAK"/>
</dbReference>
<protein>
    <recommendedName>
        <fullName evidence="7">Mitogen-activated protein kinase kinase kinase kinase</fullName>
        <ecNumber evidence="7">2.7.11.1</ecNumber>
    </recommendedName>
</protein>
<dbReference type="GO" id="GO:0005524">
    <property type="term" value="F:ATP binding"/>
    <property type="evidence" value="ECO:0007669"/>
    <property type="project" value="UniProtKB-UniRule"/>
</dbReference>
<feature type="domain" description="CNH" evidence="13">
    <location>
        <begin position="474"/>
        <end position="797"/>
    </location>
</feature>
<dbReference type="InterPro" id="IPR001180">
    <property type="entry name" value="CNH_dom"/>
</dbReference>
<organism evidence="14 15">
    <name type="scientific">Macrostomum lignano</name>
    <dbReference type="NCBI Taxonomy" id="282301"/>
    <lineage>
        <taxon>Eukaryota</taxon>
        <taxon>Metazoa</taxon>
        <taxon>Spiralia</taxon>
        <taxon>Lophotrochozoa</taxon>
        <taxon>Platyhelminthes</taxon>
        <taxon>Rhabditophora</taxon>
        <taxon>Macrostomorpha</taxon>
        <taxon>Macrostomida</taxon>
        <taxon>Macrostomidae</taxon>
        <taxon>Macrostomum</taxon>
    </lineage>
</organism>
<dbReference type="AlphaFoldDB" id="A0A1I8J164"/>
<reference evidence="15" key="1">
    <citation type="submission" date="2016-11" db="UniProtKB">
        <authorList>
            <consortium name="WormBaseParasite"/>
        </authorList>
    </citation>
    <scope>IDENTIFICATION</scope>
</reference>
<evidence type="ECO:0000256" key="3">
    <source>
        <dbReference type="ARBA" id="ARBA00022553"/>
    </source>
</evidence>
<feature type="binding site" evidence="9">
    <location>
        <begin position="40"/>
        <end position="48"/>
    </location>
    <ligand>
        <name>ATP</name>
        <dbReference type="ChEBI" id="CHEBI:30616"/>
    </ligand>
</feature>
<feature type="active site" description="Proton acceptor" evidence="8">
    <location>
        <position position="161"/>
    </location>
</feature>
<feature type="compositionally biased region" description="Low complexity" evidence="11">
    <location>
        <begin position="333"/>
        <end position="348"/>
    </location>
</feature>
<evidence type="ECO:0000256" key="5">
    <source>
        <dbReference type="ARBA" id="ARBA00022741"/>
    </source>
</evidence>
<feature type="domain" description="Protein kinase" evidence="12">
    <location>
        <begin position="34"/>
        <end position="298"/>
    </location>
</feature>
<dbReference type="InterPro" id="IPR021160">
    <property type="entry name" value="MAPKKKK"/>
</dbReference>
<evidence type="ECO:0000259" key="12">
    <source>
        <dbReference type="PROSITE" id="PS50011"/>
    </source>
</evidence>
<feature type="compositionally biased region" description="Pro residues" evidence="11">
    <location>
        <begin position="349"/>
        <end position="373"/>
    </location>
</feature>
<evidence type="ECO:0000256" key="4">
    <source>
        <dbReference type="ARBA" id="ARBA00022679"/>
    </source>
</evidence>
<evidence type="ECO:0000259" key="13">
    <source>
        <dbReference type="PROSITE" id="PS50219"/>
    </source>
</evidence>
<dbReference type="SMART" id="SM00036">
    <property type="entry name" value="CNH"/>
    <property type="match status" value="1"/>
</dbReference>
<dbReference type="PANTHER" id="PTHR48012:SF18">
    <property type="entry name" value="HAPPYHOUR, ISOFORM A"/>
    <property type="match status" value="1"/>
</dbReference>
<keyword evidence="5 7" id="KW-0547">Nucleotide-binding</keyword>
<feature type="region of interest" description="Disordered" evidence="11">
    <location>
        <begin position="329"/>
        <end position="377"/>
    </location>
</feature>
<comment type="function">
    <text evidence="7">Serine/threonine kinase that plays a role in the response to environmental stress. Appears to act upstream of the JUN N-terminal pathway.</text>
</comment>
<dbReference type="PIRSF" id="PIRSF038172">
    <property type="entry name" value="MAPKKKK"/>
    <property type="match status" value="1"/>
</dbReference>
<dbReference type="PANTHER" id="PTHR48012">
    <property type="entry name" value="STERILE20-LIKE KINASE, ISOFORM B-RELATED"/>
    <property type="match status" value="1"/>
</dbReference>
<comment type="cofactor">
    <cofactor evidence="1 7">
        <name>Mg(2+)</name>
        <dbReference type="ChEBI" id="CHEBI:18420"/>
    </cofactor>
</comment>
<dbReference type="Gene3D" id="1.10.510.10">
    <property type="entry name" value="Transferase(Phosphotransferase) domain 1"/>
    <property type="match status" value="1"/>
</dbReference>
<keyword evidence="4 7" id="KW-0808">Transferase</keyword>
<keyword evidence="3" id="KW-0597">Phosphoprotein</keyword>
<proteinExistence type="inferred from homology"/>
<dbReference type="PROSITE" id="PS50011">
    <property type="entry name" value="PROTEIN_KINASE_DOM"/>
    <property type="match status" value="1"/>
</dbReference>
<dbReference type="PROSITE" id="PS00107">
    <property type="entry name" value="PROTEIN_KINASE_ATP"/>
    <property type="match status" value="1"/>
</dbReference>
<keyword evidence="7" id="KW-0418">Kinase</keyword>
<keyword evidence="14" id="KW-1185">Reference proteome</keyword>
<evidence type="ECO:0000256" key="9">
    <source>
        <dbReference type="PIRSR" id="PIRSR038172-2"/>
    </source>
</evidence>
<comment type="similarity">
    <text evidence="2 7">Belongs to the protein kinase superfamily. STE Ser/Thr protein kinase family. STE20 subfamily.</text>
</comment>
<dbReference type="EC" id="2.7.11.1" evidence="7"/>
<dbReference type="WBParaSite" id="maker-uti_cns_0045516-snap-gene-0.6-mRNA-1">
    <property type="protein sequence ID" value="maker-uti_cns_0045516-snap-gene-0.6-mRNA-1"/>
    <property type="gene ID" value="maker-uti_cns_0045516-snap-gene-0.6"/>
</dbReference>
<comment type="catalytic activity">
    <reaction evidence="7">
        <text>L-threonyl-[protein] + ATP = O-phospho-L-threonyl-[protein] + ADP + H(+)</text>
        <dbReference type="Rhea" id="RHEA:46608"/>
        <dbReference type="Rhea" id="RHEA-COMP:11060"/>
        <dbReference type="Rhea" id="RHEA-COMP:11605"/>
        <dbReference type="ChEBI" id="CHEBI:15378"/>
        <dbReference type="ChEBI" id="CHEBI:30013"/>
        <dbReference type="ChEBI" id="CHEBI:30616"/>
        <dbReference type="ChEBI" id="CHEBI:61977"/>
        <dbReference type="ChEBI" id="CHEBI:456216"/>
        <dbReference type="EC" id="2.7.11.1"/>
    </reaction>
</comment>
<dbReference type="InterPro" id="IPR011009">
    <property type="entry name" value="Kinase-like_dom_sf"/>
</dbReference>
<keyword evidence="6 7" id="KW-0067">ATP-binding</keyword>
<evidence type="ECO:0000313" key="15">
    <source>
        <dbReference type="WBParaSite" id="maker-uti_cns_0045516-snap-gene-0.6-mRNA-1"/>
    </source>
</evidence>
<dbReference type="InterPro" id="IPR000719">
    <property type="entry name" value="Prot_kinase_dom"/>
</dbReference>
<dbReference type="SUPFAM" id="SSF56112">
    <property type="entry name" value="Protein kinase-like (PK-like)"/>
    <property type="match status" value="1"/>
</dbReference>
<keyword evidence="7" id="KW-0723">Serine/threonine-protein kinase</keyword>
<dbReference type="Pfam" id="PF00780">
    <property type="entry name" value="CNH"/>
    <property type="match status" value="1"/>
</dbReference>
<evidence type="ECO:0000256" key="6">
    <source>
        <dbReference type="ARBA" id="ARBA00022840"/>
    </source>
</evidence>
<evidence type="ECO:0000256" key="11">
    <source>
        <dbReference type="SAM" id="MobiDB-lite"/>
    </source>
</evidence>
<comment type="catalytic activity">
    <reaction evidence="7">
        <text>L-seryl-[protein] + ATP = O-phospho-L-seryl-[protein] + ADP + H(+)</text>
        <dbReference type="Rhea" id="RHEA:17989"/>
        <dbReference type="Rhea" id="RHEA-COMP:9863"/>
        <dbReference type="Rhea" id="RHEA-COMP:11604"/>
        <dbReference type="ChEBI" id="CHEBI:15378"/>
        <dbReference type="ChEBI" id="CHEBI:29999"/>
        <dbReference type="ChEBI" id="CHEBI:30616"/>
        <dbReference type="ChEBI" id="CHEBI:83421"/>
        <dbReference type="ChEBI" id="CHEBI:456216"/>
        <dbReference type="EC" id="2.7.11.1"/>
    </reaction>
</comment>
<dbReference type="PROSITE" id="PS50219">
    <property type="entry name" value="CNH"/>
    <property type="match status" value="1"/>
</dbReference>
<dbReference type="Pfam" id="PF00069">
    <property type="entry name" value="Pkinase"/>
    <property type="match status" value="1"/>
</dbReference>
<name>A0A1I8J164_9PLAT</name>
<evidence type="ECO:0000256" key="7">
    <source>
        <dbReference type="PIRNR" id="PIRNR038172"/>
    </source>
</evidence>
<evidence type="ECO:0000256" key="1">
    <source>
        <dbReference type="ARBA" id="ARBA00001946"/>
    </source>
</evidence>
<dbReference type="GO" id="GO:0005737">
    <property type="term" value="C:cytoplasm"/>
    <property type="evidence" value="ECO:0007669"/>
    <property type="project" value="TreeGrafter"/>
</dbReference>
<sequence>MPLGDHIDCSRQAIFEKHPQLLSIIKVSDPWEFYINIREIGSGTYGRVFKAKNRVTGQYAALKCVKIDPKDDLKSILTELHVLRDCRHANIVEFFGAYLTENRMLNHLNLWLAMEYCGGKSLQDIYTTTHRPLDEASIAFISREVVRGLMHMHSKHQIHRDVKGANILLTTEGRVKLADFGISAQITETLGKRMSFIGTPYWMAPEIADVKRKGGYDERCDIWSVGITAIELAELEPPLFNMQPLKALQYMTTSRFKPAKLRDKAAWSGAFHDFLKATLRMNPRNRPAASELLSHQFLVSPALGEHLTVALLRLFQEACRKQHSSFEQLLKASRSSASSSDSRQKQQQQPPPRPSQPPRVHPQTPLPPPPAPLHRPISTPAFAEAVAAEDAAASAAAVAAAAKAGERRRGSASVGGAAATAVSSSHLISQHLLRGPNQQQQRRRVFGSQESLLDNAGAFVKIPGGLQLLFESCPLKINDTAKWTTAGGDPLLLLGANEGLYCLGLGQLQEAGAMVQLVPMRCLWLFVHRGVLTALCGKHPQLYRFDLGPLLQERQALSSRLLPGNRNRGGTKVPGTKGCIRVAVKRHPGTGERWLACALPDSVLLLRWDQGRRAFLACRLTRAHRLPQPLLTFELLIRPGRALPVACLGAVKTTSATGGGANSWAGSVRYRLLDLSRTETQVFLWPSVEDELQQLQQIEEVGVVSLAQLDMSAVLLCHRGLATVHDLDTGRLKAPTPDGHLSKLSFDFTLERAQVLDEIVLAFYKHGYQARAFLRGRILQEVSDRNRVYRFLGYADRNAVLERRPVSDPMANCDLVMVVGDLINADVPA</sequence>
<evidence type="ECO:0000256" key="8">
    <source>
        <dbReference type="PIRSR" id="PIRSR038172-1"/>
    </source>
</evidence>
<dbReference type="Proteomes" id="UP000095280">
    <property type="component" value="Unplaced"/>
</dbReference>
<evidence type="ECO:0000256" key="10">
    <source>
        <dbReference type="PROSITE-ProRule" id="PRU10141"/>
    </source>
</evidence>
<dbReference type="InterPro" id="IPR017441">
    <property type="entry name" value="Protein_kinase_ATP_BS"/>
</dbReference>
<dbReference type="SMART" id="SM00220">
    <property type="entry name" value="S_TKc"/>
    <property type="match status" value="1"/>
</dbReference>
<dbReference type="GO" id="GO:0106310">
    <property type="term" value="F:protein serine kinase activity"/>
    <property type="evidence" value="ECO:0007669"/>
    <property type="project" value="RHEA"/>
</dbReference>
<evidence type="ECO:0000256" key="2">
    <source>
        <dbReference type="ARBA" id="ARBA00008874"/>
    </source>
</evidence>
<feature type="binding site" evidence="9 10">
    <location>
        <position position="63"/>
    </location>
    <ligand>
        <name>ATP</name>
        <dbReference type="ChEBI" id="CHEBI:30616"/>
    </ligand>
</feature>
<evidence type="ECO:0000313" key="14">
    <source>
        <dbReference type="Proteomes" id="UP000095280"/>
    </source>
</evidence>
<dbReference type="GO" id="GO:0008349">
    <property type="term" value="F:MAP kinase kinase kinase kinase activity"/>
    <property type="evidence" value="ECO:0007669"/>
    <property type="project" value="InterPro"/>
</dbReference>
<accession>A0A1I8J164</accession>